<dbReference type="EMBL" id="MLYV02000506">
    <property type="protein sequence ID" value="PSR88596.1"/>
    <property type="molecule type" value="Genomic_DNA"/>
</dbReference>
<organism evidence="1 2">
    <name type="scientific">Hermanssonia centrifuga</name>
    <dbReference type="NCBI Taxonomy" id="98765"/>
    <lineage>
        <taxon>Eukaryota</taxon>
        <taxon>Fungi</taxon>
        <taxon>Dikarya</taxon>
        <taxon>Basidiomycota</taxon>
        <taxon>Agaricomycotina</taxon>
        <taxon>Agaricomycetes</taxon>
        <taxon>Polyporales</taxon>
        <taxon>Meruliaceae</taxon>
        <taxon>Hermanssonia</taxon>
    </lineage>
</organism>
<protein>
    <submittedName>
        <fullName evidence="1">Uncharacterized protein</fullName>
    </submittedName>
</protein>
<comment type="caution">
    <text evidence="1">The sequence shown here is derived from an EMBL/GenBank/DDBJ whole genome shotgun (WGS) entry which is preliminary data.</text>
</comment>
<keyword evidence="2" id="KW-1185">Reference proteome</keyword>
<evidence type="ECO:0000313" key="2">
    <source>
        <dbReference type="Proteomes" id="UP000186601"/>
    </source>
</evidence>
<evidence type="ECO:0000313" key="1">
    <source>
        <dbReference type="EMBL" id="PSR88596.1"/>
    </source>
</evidence>
<proteinExistence type="predicted"/>
<dbReference type="AlphaFoldDB" id="A0A2R6PBT4"/>
<reference evidence="1 2" key="1">
    <citation type="submission" date="2018-02" db="EMBL/GenBank/DDBJ databases">
        <title>Genome sequence of the basidiomycete white-rot fungus Phlebia centrifuga.</title>
        <authorList>
            <person name="Granchi Z."/>
            <person name="Peng M."/>
            <person name="de Vries R.P."/>
            <person name="Hilden K."/>
            <person name="Makela M.R."/>
            <person name="Grigoriev I."/>
            <person name="Riley R."/>
        </authorList>
    </citation>
    <scope>NUCLEOTIDE SEQUENCE [LARGE SCALE GENOMIC DNA]</scope>
    <source>
        <strain evidence="1 2">FBCC195</strain>
    </source>
</reference>
<sequence length="59" mass="7068">MHRWKGRCWLRQLDLGVVHDEERDEDGENLKRDIRFSCAAKLPDNRRPYQRVGAYAEPN</sequence>
<gene>
    <name evidence="1" type="ORF">PHLCEN_2v5123</name>
</gene>
<name>A0A2R6PBT4_9APHY</name>
<accession>A0A2R6PBT4</accession>
<dbReference type="Proteomes" id="UP000186601">
    <property type="component" value="Unassembled WGS sequence"/>
</dbReference>